<feature type="domain" description="Carrier" evidence="5">
    <location>
        <begin position="660"/>
        <end position="735"/>
    </location>
</feature>
<dbReference type="PROSITE" id="PS50075">
    <property type="entry name" value="CARRIER"/>
    <property type="match status" value="1"/>
</dbReference>
<keyword evidence="2" id="KW-0597">Phosphoprotein</keyword>
<accession>A0A6J6A6D9</accession>
<dbReference type="SMART" id="SM00823">
    <property type="entry name" value="PKS_PP"/>
    <property type="match status" value="1"/>
</dbReference>
<dbReference type="InterPro" id="IPR010080">
    <property type="entry name" value="Thioester_reductase-like_dom"/>
</dbReference>
<evidence type="ECO:0000256" key="3">
    <source>
        <dbReference type="ARBA" id="ARBA00022741"/>
    </source>
</evidence>
<evidence type="ECO:0000313" key="8">
    <source>
        <dbReference type="EMBL" id="CAB4960186.1"/>
    </source>
</evidence>
<keyword evidence="1" id="KW-0596">Phosphopantetheine</keyword>
<evidence type="ECO:0000259" key="5">
    <source>
        <dbReference type="PROSITE" id="PS50075"/>
    </source>
</evidence>
<dbReference type="Gene3D" id="1.10.1200.10">
    <property type="entry name" value="ACP-like"/>
    <property type="match status" value="1"/>
</dbReference>
<evidence type="ECO:0000256" key="4">
    <source>
        <dbReference type="ARBA" id="ARBA00022840"/>
    </source>
</evidence>
<dbReference type="InterPro" id="IPR020904">
    <property type="entry name" value="Sc_DH/Rdtase_CS"/>
</dbReference>
<dbReference type="GO" id="GO:0031177">
    <property type="term" value="F:phosphopantetheine binding"/>
    <property type="evidence" value="ECO:0007669"/>
    <property type="project" value="InterPro"/>
</dbReference>
<dbReference type="GO" id="GO:0016020">
    <property type="term" value="C:membrane"/>
    <property type="evidence" value="ECO:0007669"/>
    <property type="project" value="TreeGrafter"/>
</dbReference>
<name>A0A6J6A6D9_9ZZZZ</name>
<dbReference type="EMBL" id="CAESGF010000020">
    <property type="protein sequence ID" value="CAB4364905.1"/>
    <property type="molecule type" value="Genomic_DNA"/>
</dbReference>
<protein>
    <submittedName>
        <fullName evidence="6">Unannotated protein</fullName>
    </submittedName>
</protein>
<dbReference type="EMBL" id="CAEZYF010000026">
    <property type="protein sequence ID" value="CAB4741637.1"/>
    <property type="molecule type" value="Genomic_DNA"/>
</dbReference>
<keyword evidence="3" id="KW-0547">Nucleotide-binding</keyword>
<dbReference type="EMBL" id="CAFBMT010000045">
    <property type="protein sequence ID" value="CAB4960186.1"/>
    <property type="molecule type" value="Genomic_DNA"/>
</dbReference>
<dbReference type="Gene3D" id="3.40.50.12780">
    <property type="entry name" value="N-terminal domain of ligase-like"/>
    <property type="match status" value="1"/>
</dbReference>
<dbReference type="GO" id="GO:0004467">
    <property type="term" value="F:long-chain fatty acid-CoA ligase activity"/>
    <property type="evidence" value="ECO:0007669"/>
    <property type="project" value="TreeGrafter"/>
</dbReference>
<dbReference type="PROSITE" id="PS00061">
    <property type="entry name" value="ADH_SHORT"/>
    <property type="match status" value="1"/>
</dbReference>
<dbReference type="NCBIfam" id="TIGR01746">
    <property type="entry name" value="Thioester-redct"/>
    <property type="match status" value="1"/>
</dbReference>
<dbReference type="PANTHER" id="PTHR43272:SF33">
    <property type="entry name" value="AMP-BINDING DOMAIN-CONTAINING PROTEIN-RELATED"/>
    <property type="match status" value="1"/>
</dbReference>
<dbReference type="InterPro" id="IPR020845">
    <property type="entry name" value="AMP-binding_CS"/>
</dbReference>
<reference evidence="6" key="1">
    <citation type="submission" date="2020-05" db="EMBL/GenBank/DDBJ databases">
        <authorList>
            <person name="Chiriac C."/>
            <person name="Salcher M."/>
            <person name="Ghai R."/>
            <person name="Kavagutti S V."/>
        </authorList>
    </citation>
    <scope>NUCLEOTIDE SEQUENCE</scope>
</reference>
<dbReference type="InterPro" id="IPR009081">
    <property type="entry name" value="PP-bd_ACP"/>
</dbReference>
<dbReference type="InterPro" id="IPR020806">
    <property type="entry name" value="PKS_PP-bd"/>
</dbReference>
<dbReference type="InterPro" id="IPR036291">
    <property type="entry name" value="NAD(P)-bd_dom_sf"/>
</dbReference>
<evidence type="ECO:0000256" key="1">
    <source>
        <dbReference type="ARBA" id="ARBA00022450"/>
    </source>
</evidence>
<evidence type="ECO:0000313" key="6">
    <source>
        <dbReference type="EMBL" id="CAB4364905.1"/>
    </source>
</evidence>
<dbReference type="SUPFAM" id="SSF56801">
    <property type="entry name" value="Acetyl-CoA synthetase-like"/>
    <property type="match status" value="1"/>
</dbReference>
<dbReference type="InterPro" id="IPR000873">
    <property type="entry name" value="AMP-dep_synth/lig_dom"/>
</dbReference>
<dbReference type="Pfam" id="PF07993">
    <property type="entry name" value="NAD_binding_4"/>
    <property type="match status" value="1"/>
</dbReference>
<dbReference type="InterPro" id="IPR013120">
    <property type="entry name" value="FAR_NAD-bd"/>
</dbReference>
<dbReference type="PANTHER" id="PTHR43272">
    <property type="entry name" value="LONG-CHAIN-FATTY-ACID--COA LIGASE"/>
    <property type="match status" value="1"/>
</dbReference>
<evidence type="ECO:0000256" key="2">
    <source>
        <dbReference type="ARBA" id="ARBA00022553"/>
    </source>
</evidence>
<dbReference type="CDD" id="cd05235">
    <property type="entry name" value="SDR_e1"/>
    <property type="match status" value="1"/>
</dbReference>
<organism evidence="6">
    <name type="scientific">freshwater metagenome</name>
    <dbReference type="NCBI Taxonomy" id="449393"/>
    <lineage>
        <taxon>unclassified sequences</taxon>
        <taxon>metagenomes</taxon>
        <taxon>ecological metagenomes</taxon>
    </lineage>
</organism>
<dbReference type="Gene3D" id="3.40.50.720">
    <property type="entry name" value="NAD(P)-binding Rossmann-like Domain"/>
    <property type="match status" value="1"/>
</dbReference>
<dbReference type="Pfam" id="PF00501">
    <property type="entry name" value="AMP-binding"/>
    <property type="match status" value="1"/>
</dbReference>
<dbReference type="GO" id="GO:0005524">
    <property type="term" value="F:ATP binding"/>
    <property type="evidence" value="ECO:0007669"/>
    <property type="project" value="UniProtKB-KW"/>
</dbReference>
<evidence type="ECO:0000313" key="7">
    <source>
        <dbReference type="EMBL" id="CAB4741637.1"/>
    </source>
</evidence>
<dbReference type="SUPFAM" id="SSF51735">
    <property type="entry name" value="NAD(P)-binding Rossmann-fold domains"/>
    <property type="match status" value="1"/>
</dbReference>
<keyword evidence="4" id="KW-0067">ATP-binding</keyword>
<dbReference type="InterPro" id="IPR042099">
    <property type="entry name" value="ANL_N_sf"/>
</dbReference>
<dbReference type="AlphaFoldDB" id="A0A6J6A6D9"/>
<dbReference type="InterPro" id="IPR036736">
    <property type="entry name" value="ACP-like_sf"/>
</dbReference>
<dbReference type="SUPFAM" id="SSF47336">
    <property type="entry name" value="ACP-like"/>
    <property type="match status" value="1"/>
</dbReference>
<sequence>MVNTTDDRLPRYAQRVLGMAETDTELQALLPDLDVLERVTAKGQLFEQVIEHALSGYGDRPALGERDVEVVVESVTGRNVRGYLPSFHTVSYRELRRRVRALAEIWRRHPAHRVERDEFVVILGFAGIDYATVDLAIAHVRATEVPLQTTLAGHDLEGIIRDTAPVTIAATMSDLLHAAQYAGTFPSIRSIIAFEYDDRFDDDRDHLAAARAELRRNGSAAELTLLHDLIAQGDPDAFTPLPVEPHTAERLAVLVHSSGSTGSPKGAMFPDRLASVQFGMVGRVAIPVVRLCFAALNHQMGRSQVHSTLARGGTCYFTARADMSTLFEDMQLTRPTEFSLFPRILDMVHRHFLTAVAHRCAAGRDIDEVKAEVMAEMRAGFMGDRIVTIVTSSAPLTKEVEQFTRALYPDVAFVEAYGNTESNASVTVRNRVQRPPVIDYRLLDVPELGYFGTDKPYPRGELVAKTENAVPGYFKNPAASAQLLTDDGFIRTGDIMEEHGPDHLVFIDRRNDVMKLAQGEFVTCGAVGTTFENGSDLILQIYVYGNGARSYLVAIVVPNMVLVDAALGSGASPEAVKALLRSEIKRTGADAGLRSFEIPRDFLVEYEPFSHANGLLSSIEKKMRPNLQRRYGDALEQLYTDLEQRQHDELMALRSGSSGDDVVTKVSKALAVCIGVHDLDLTSPHGFAALGGDSLGAAEFAALLHDVFGVEVPVSAILSPTGSIARWSAQIERSLAIREGDAVAPTFAGIHGRGARTLRADHLALEHFLDPAVVAAAASDNPPQQSRHVLLTGSTGFLGRFLAIEWLERMEKVGGTVTCLVRAADPDAGRRRLTAALAGDPELEARFERLTAHLYVVAGDMAEPHLGLDDATYKRLADSVDRIVHPGALVNHILDYEHLFGPNVAGTADLISLAITGRRKRIDFVSSLAVTAFLDRSQGYDEDSPLLPEIEVGGAYNVGYAASKWAGEILLQKAHEQFGVPVNVFRGDMMLPHTRYVGQINVPDIFIRMLFSLITTGLAPHSFYELAPDGGRARAHYDGLPVDFIAASVADLGEHSHDGYHVYNTINHHDDGLSLDSMVDWIESAGFPMTRVATHTDWVEQFELRLKALPERQRVQSSVLVLDPWRRPFKSSWRNVGSARYIAAVAAAPCGPEIPQLSEAYLHKCIRDLRTHDLLTTG</sequence>
<dbReference type="PROSITE" id="PS00455">
    <property type="entry name" value="AMP_BINDING"/>
    <property type="match status" value="1"/>
</dbReference>
<dbReference type="Pfam" id="PF00550">
    <property type="entry name" value="PP-binding"/>
    <property type="match status" value="1"/>
</dbReference>
<gene>
    <name evidence="7" type="ORF">UFOPK2656_02947</name>
    <name evidence="8" type="ORF">UFOPK3651_03458</name>
    <name evidence="6" type="ORF">UFOPK4189_02662</name>
</gene>
<proteinExistence type="predicted"/>